<keyword evidence="2" id="KW-1185">Reference proteome</keyword>
<dbReference type="STRING" id="990268.JCM19235_1253"/>
<evidence type="ECO:0000313" key="1">
    <source>
        <dbReference type="EMBL" id="GAL22952.1"/>
    </source>
</evidence>
<evidence type="ECO:0000313" key="2">
    <source>
        <dbReference type="Proteomes" id="UP000029228"/>
    </source>
</evidence>
<name>A0A090SUE9_9VIBR</name>
<proteinExistence type="predicted"/>
<gene>
    <name evidence="1" type="ORF">JCM19235_1253</name>
</gene>
<organism evidence="1 2">
    <name type="scientific">Vibrio maritimus</name>
    <dbReference type="NCBI Taxonomy" id="990268"/>
    <lineage>
        <taxon>Bacteria</taxon>
        <taxon>Pseudomonadati</taxon>
        <taxon>Pseudomonadota</taxon>
        <taxon>Gammaproteobacteria</taxon>
        <taxon>Vibrionales</taxon>
        <taxon>Vibrionaceae</taxon>
        <taxon>Vibrio</taxon>
    </lineage>
</organism>
<accession>A0A090SUE9</accession>
<dbReference type="EMBL" id="BBMR01000017">
    <property type="protein sequence ID" value="GAL22952.1"/>
    <property type="molecule type" value="Genomic_DNA"/>
</dbReference>
<sequence length="57" mass="6406">MPLLKAEADKLSQSDMVRGIIEEFIDQEELFALLPFVGTSGNLTTITEKRLWRPVTG</sequence>
<comment type="caution">
    <text evidence="1">The sequence shown here is derived from an EMBL/GenBank/DDBJ whole genome shotgun (WGS) entry which is preliminary data.</text>
</comment>
<dbReference type="AlphaFoldDB" id="A0A090SUE9"/>
<dbReference type="Proteomes" id="UP000029228">
    <property type="component" value="Unassembled WGS sequence"/>
</dbReference>
<protein>
    <submittedName>
        <fullName evidence="1">Uncharacterized protein</fullName>
    </submittedName>
</protein>
<reference evidence="1 2" key="1">
    <citation type="submission" date="2014-09" db="EMBL/GenBank/DDBJ databases">
        <title>Vibrio maritimus JCM 19235. (C45) whole genome shotgun sequence.</title>
        <authorList>
            <person name="Sawabe T."/>
            <person name="Meirelles P."/>
            <person name="Nakanishi M."/>
            <person name="Sayaka M."/>
            <person name="Hattori M."/>
            <person name="Ohkuma M."/>
        </authorList>
    </citation>
    <scope>NUCLEOTIDE SEQUENCE [LARGE SCALE GENOMIC DNA]</scope>
    <source>
        <strain evidence="2">JCM19235</strain>
    </source>
</reference>